<sequence length="2218" mass="242580">MLPMIREAGVHRSLVLAHAQGFVPDHRRDLIRIAEGKMLGKSSPAKQTPTRVMPASADSRLMDVTSACHEDVVMAPFRGDCCDLPGRPSRCLDDAELFQQMKKMVEEGAPVASGLDVPRFAPEISDGIIKLVVALRKDRSDGAAPSSHESSLSWEWPPVPAFQAPAFQAISIRPACSSCSILPVGLHLLAPADGHTRAPDSFSSCLHKTATGGDRQRPSSVLFTGVVKSRGMIPPVPSLVPVITPVTPTVAATKIAISRVRLDDSWGAHLERRLSAAIQKWVALVVEDPFSFDVGRRCAAFVGNDEAISQGLLHTFSGKSAGTLHSRAGPLIRFVAWAKARQCKPLPFSEALLYDFLLESESTCAPSFGKALMSALAFCKFVLGVENASDVLSSGRFGGLARSMFLNKRKRRQKPPLTVDMVKALERLVISEREGDIDRLCAGFFLVCVFLRARYSDAQGLKNLAIDEPEGFAGRLTGYFQGEASRTKTSFSLERKTALLPMVGPLFGLTAVPWFKTWLGLREDMGIPEGEDFPLLPSRGLEGGWAPIPPSATVAAAWSLEAVIQDIRQGLFLPDVTRSGYFPNQPQREPGPEFVEEPSESEVSLDEEDNVQDLRAEEAAADQVVPPWAELVVQDPDALVYVRHITSRKLHRLADESGNRLKCGKACARKFERGSRITRQMGRVFVTQPDRLGYAFTGQFAMAITESKANFSSRATALGLAADVLKKFTDAGIDCVSKFAFISAFVPGNTDESPFTDAVAGVLGRAANVAELSVLRRLLHESYNLTVSELQVQVERTEDSAPRRLAAPDRADRLQRQQVRLAGLNIHGPTLPGHSVIDRCVQMYEDNSLSYLPLQSCPCRDDEVKFKKDRDDKMLAVDGTGHVSLRSQAVKVEADVSTDLLLKHALTRRGLALDQAGILSFAEHERWSEALFQARFRDPPDQYARVTLQQLIQADRQVFVEAADRTRQGIQVVASGRPVDRIWSDAMSCNNVTHLLQPLPLPPPAPLHPRPGPYDDRRGLKGRGKGKGKGKGKGNVRIPAELSDGVPVTARGLPICFDHNLGRCQRPVTSGKCDRGLHICSEAQVHVTDDKDVAQLGEELVLSSSDDEIPEGESSPKQVPCSASVPPQPLSDNPEAFASQLLKQTWLEASDVLQLFEMLPMAAPQRGTEGKAFATGAFARVKVNGKQQKGVLLPVGTEPVLFDARRALHLTEPWQGRRVVLVAFSIGAFSKLSNEASDRLSALQFNLPSQPDADAFQERPQLPVRLPWPPRLPILASVPSVPDIPKPAAGEPLFLELCAGTAMLSRCFHEVGVPVMPIDHQRNRHLPLAKVCNLSLTEDSTWDFLRHLIDTCDILFVHAAPPCGTCSMARHIRRKGVSAGPLRSKQFPMGLPSLTGVDRAKVEVASGGKVHFPTADEAAYPRPFCVQFVALVFRHLGRSLPATPAPQVSAQASASSARQPRGRRIPPVMPEFKRVLVYQVAALPQVDHKRRLLQPLRDAPAGSKLISSTSLLSEVGLKSASETPVQADALVVDSSSSESDDTASPVGPDDQASVCFEVSLGVYASPEELVEECLNVGHPFDQLHAAPDVLKQCLFDMLTKGPAWVVDRRAKLLKKWTQWARDLEAEEAGLRKSLDPEVAKVLQGKRLLLLEKIASSIGWVDMGVFAELRKGFDLVGHAKHTGVFALEPRPSKLPKDDFLAATKFLKPALLGKVKSSSVDRNARELWEKTMQEVESGMLEGPLSSQQLDDRHPSGWLPTRRFGVEQTSAAGRKLRPVDDFTENKVNLAFGSMDKLDLNALDQLICTCRIWARAMCGGHDCQLALSSGLVLKGRVHPGWKKAGHQPLLTTLDLRAAYKQFAVSADSRAWAVIALLNPDTLVPGLFESKALPFGSAASVLHFNRLSRLLWRLGVELLIPWGNFFDDFPAMSPSAISDNTMSTMTALCSLLGFAFADDKLSPFQPELVVSLEEFLREGAISRKRYLSLMGRLHYTDSYILGKSGRLIMADIRSWAKGHCSDELVLDDAARDSLRLFIARLRACEPRQVPCGVASHVVHVFTDGASEGEVHSIGGVLVVQGRLHSCFGSFVPDHLISKWTSTMRHIIGPVESYAVAVARRVWHQFIASQRALFFIDNVQAQDSYIKGTSANPHVREILLSFEESEKLSPSWTWFARVASPSNVADEPSRAAFGFLHKVHCRRVTPSCPISGFDLVDLGALGKI</sequence>
<dbReference type="SUPFAM" id="SSF56672">
    <property type="entry name" value="DNA/RNA polymerases"/>
    <property type="match status" value="1"/>
</dbReference>
<reference evidence="2" key="1">
    <citation type="submission" date="2021-02" db="EMBL/GenBank/DDBJ databases">
        <authorList>
            <person name="Dougan E. K."/>
            <person name="Rhodes N."/>
            <person name="Thang M."/>
            <person name="Chan C."/>
        </authorList>
    </citation>
    <scope>NUCLEOTIDE SEQUENCE</scope>
</reference>
<dbReference type="OrthoDB" id="125159at2759"/>
<feature type="region of interest" description="Disordered" evidence="1">
    <location>
        <begin position="1444"/>
        <end position="1465"/>
    </location>
</feature>
<keyword evidence="3" id="KW-1185">Reference proteome</keyword>
<feature type="compositionally biased region" description="Basic residues" evidence="1">
    <location>
        <begin position="1020"/>
        <end position="1034"/>
    </location>
</feature>
<evidence type="ECO:0000256" key="1">
    <source>
        <dbReference type="SAM" id="MobiDB-lite"/>
    </source>
</evidence>
<dbReference type="InterPro" id="IPR043502">
    <property type="entry name" value="DNA/RNA_pol_sf"/>
</dbReference>
<proteinExistence type="predicted"/>
<protein>
    <submittedName>
        <fullName evidence="2">Uncharacterized protein</fullName>
    </submittedName>
</protein>
<feature type="compositionally biased region" description="Pro residues" evidence="1">
    <location>
        <begin position="1000"/>
        <end position="1012"/>
    </location>
</feature>
<accession>A0A812SVT3</accession>
<dbReference type="EMBL" id="CAJNDS010002495">
    <property type="protein sequence ID" value="CAE7498097.1"/>
    <property type="molecule type" value="Genomic_DNA"/>
</dbReference>
<feature type="region of interest" description="Disordered" evidence="1">
    <location>
        <begin position="581"/>
        <end position="602"/>
    </location>
</feature>
<feature type="region of interest" description="Disordered" evidence="1">
    <location>
        <begin position="1531"/>
        <end position="1550"/>
    </location>
</feature>
<name>A0A812SVT3_9DINO</name>
<dbReference type="Proteomes" id="UP000604046">
    <property type="component" value="Unassembled WGS sequence"/>
</dbReference>
<feature type="region of interest" description="Disordered" evidence="1">
    <location>
        <begin position="1104"/>
        <end position="1134"/>
    </location>
</feature>
<evidence type="ECO:0000313" key="2">
    <source>
        <dbReference type="EMBL" id="CAE7498097.1"/>
    </source>
</evidence>
<feature type="compositionally biased region" description="Low complexity" evidence="1">
    <location>
        <begin position="1444"/>
        <end position="1459"/>
    </location>
</feature>
<feature type="compositionally biased region" description="Low complexity" evidence="1">
    <location>
        <begin position="1531"/>
        <end position="1546"/>
    </location>
</feature>
<gene>
    <name evidence="2" type="ORF">SNAT2548_LOCUS27900</name>
</gene>
<feature type="region of interest" description="Disordered" evidence="1">
    <location>
        <begin position="1000"/>
        <end position="1039"/>
    </location>
</feature>
<evidence type="ECO:0000313" key="3">
    <source>
        <dbReference type="Proteomes" id="UP000604046"/>
    </source>
</evidence>
<organism evidence="2 3">
    <name type="scientific">Symbiodinium natans</name>
    <dbReference type="NCBI Taxonomy" id="878477"/>
    <lineage>
        <taxon>Eukaryota</taxon>
        <taxon>Sar</taxon>
        <taxon>Alveolata</taxon>
        <taxon>Dinophyceae</taxon>
        <taxon>Suessiales</taxon>
        <taxon>Symbiodiniaceae</taxon>
        <taxon>Symbiodinium</taxon>
    </lineage>
</organism>
<comment type="caution">
    <text evidence="2">The sequence shown here is derived from an EMBL/GenBank/DDBJ whole genome shotgun (WGS) entry which is preliminary data.</text>
</comment>